<dbReference type="AlphaFoldDB" id="A0A026W6P8"/>
<feature type="transmembrane region" description="Helical" evidence="1">
    <location>
        <begin position="188"/>
        <end position="205"/>
    </location>
</feature>
<accession>A0A026W6P8</accession>
<keyword evidence="1" id="KW-0812">Transmembrane</keyword>
<dbReference type="Proteomes" id="UP000053097">
    <property type="component" value="Unassembled WGS sequence"/>
</dbReference>
<keyword evidence="1" id="KW-1133">Transmembrane helix</keyword>
<evidence type="ECO:0000313" key="3">
    <source>
        <dbReference type="Proteomes" id="UP000053097"/>
    </source>
</evidence>
<name>A0A026W6P8_OOCBI</name>
<keyword evidence="1" id="KW-0472">Membrane</keyword>
<gene>
    <name evidence="2" type="ORF">X777_09544</name>
</gene>
<sequence>MHASCCRTLGSCERDWPSGGAAAGAARVSLVTRLPHISCSHIYCIIRRDVIVFDSPASVVSFRGARPAVWLRAIPEEDRVVVVVIVVVVVVAVVAVAVIVVVPRGSLPRQVCSAYFLPPRRRRRLSLPLIVAKRYNGVTIALTAVSRQKTRHLRVILGLANTCVRSSLRGRTPDPAVFQRRLINQSTLLSPVAACIVTLLCLVLDPV</sequence>
<reference evidence="2 3" key="1">
    <citation type="journal article" date="2014" name="Curr. Biol.">
        <title>The genome of the clonal raider ant Cerapachys biroi.</title>
        <authorList>
            <person name="Oxley P.R."/>
            <person name="Ji L."/>
            <person name="Fetter-Pruneda I."/>
            <person name="McKenzie S.K."/>
            <person name="Li C."/>
            <person name="Hu H."/>
            <person name="Zhang G."/>
            <person name="Kronauer D.J."/>
        </authorList>
    </citation>
    <scope>NUCLEOTIDE SEQUENCE [LARGE SCALE GENOMIC DNA]</scope>
</reference>
<evidence type="ECO:0000313" key="2">
    <source>
        <dbReference type="EMBL" id="EZA51787.1"/>
    </source>
</evidence>
<organism evidence="2 3">
    <name type="scientific">Ooceraea biroi</name>
    <name type="common">Clonal raider ant</name>
    <name type="synonym">Cerapachys biroi</name>
    <dbReference type="NCBI Taxonomy" id="2015173"/>
    <lineage>
        <taxon>Eukaryota</taxon>
        <taxon>Metazoa</taxon>
        <taxon>Ecdysozoa</taxon>
        <taxon>Arthropoda</taxon>
        <taxon>Hexapoda</taxon>
        <taxon>Insecta</taxon>
        <taxon>Pterygota</taxon>
        <taxon>Neoptera</taxon>
        <taxon>Endopterygota</taxon>
        <taxon>Hymenoptera</taxon>
        <taxon>Apocrita</taxon>
        <taxon>Aculeata</taxon>
        <taxon>Formicoidea</taxon>
        <taxon>Formicidae</taxon>
        <taxon>Dorylinae</taxon>
        <taxon>Ooceraea</taxon>
    </lineage>
</organism>
<dbReference type="EMBL" id="KK107372">
    <property type="protein sequence ID" value="EZA51787.1"/>
    <property type="molecule type" value="Genomic_DNA"/>
</dbReference>
<proteinExistence type="predicted"/>
<feature type="transmembrane region" description="Helical" evidence="1">
    <location>
        <begin position="80"/>
        <end position="102"/>
    </location>
</feature>
<keyword evidence="3" id="KW-1185">Reference proteome</keyword>
<protein>
    <submittedName>
        <fullName evidence="2">Uncharacterized protein</fullName>
    </submittedName>
</protein>
<evidence type="ECO:0000256" key="1">
    <source>
        <dbReference type="SAM" id="Phobius"/>
    </source>
</evidence>